<organism evidence="5 6">
    <name type="scientific">Herbinix hemicellulosilytica</name>
    <dbReference type="NCBI Taxonomy" id="1564487"/>
    <lineage>
        <taxon>Bacteria</taxon>
        <taxon>Bacillati</taxon>
        <taxon>Bacillota</taxon>
        <taxon>Clostridia</taxon>
        <taxon>Lachnospirales</taxon>
        <taxon>Lachnospiraceae</taxon>
        <taxon>Herbinix</taxon>
    </lineage>
</organism>
<dbReference type="GO" id="GO:0055052">
    <property type="term" value="C:ATP-binding cassette (ABC) transporter complex, substrate-binding subunit-containing"/>
    <property type="evidence" value="ECO:0007669"/>
    <property type="project" value="TreeGrafter"/>
</dbReference>
<dbReference type="GO" id="GO:0140359">
    <property type="term" value="F:ABC-type transporter activity"/>
    <property type="evidence" value="ECO:0007669"/>
    <property type="project" value="InterPro"/>
</dbReference>
<dbReference type="SMART" id="SM00382">
    <property type="entry name" value="AAA"/>
    <property type="match status" value="1"/>
</dbReference>
<evidence type="ECO:0000256" key="3">
    <source>
        <dbReference type="ARBA" id="ARBA00022840"/>
    </source>
</evidence>
<feature type="domain" description="ABC transporter" evidence="4">
    <location>
        <begin position="4"/>
        <end position="235"/>
    </location>
</feature>
<dbReference type="InterPro" id="IPR012340">
    <property type="entry name" value="NA-bd_OB-fold"/>
</dbReference>
<dbReference type="InterPro" id="IPR003593">
    <property type="entry name" value="AAA+_ATPase"/>
</dbReference>
<dbReference type="RefSeq" id="WP_103203305.1">
    <property type="nucleotide sequence ID" value="NZ_CVTD020000023.1"/>
</dbReference>
<dbReference type="OrthoDB" id="9802264at2"/>
<dbReference type="SUPFAM" id="SSF52540">
    <property type="entry name" value="P-loop containing nucleoside triphosphate hydrolases"/>
    <property type="match status" value="1"/>
</dbReference>
<dbReference type="InterPro" id="IPR008995">
    <property type="entry name" value="Mo/tungstate-bd_C_term_dom"/>
</dbReference>
<dbReference type="Pfam" id="PF03459">
    <property type="entry name" value="TOBE"/>
    <property type="match status" value="1"/>
</dbReference>
<dbReference type="GO" id="GO:0005524">
    <property type="term" value="F:ATP binding"/>
    <property type="evidence" value="ECO:0007669"/>
    <property type="project" value="UniProtKB-KW"/>
</dbReference>
<evidence type="ECO:0000256" key="1">
    <source>
        <dbReference type="ARBA" id="ARBA00022448"/>
    </source>
</evidence>
<dbReference type="InterPro" id="IPR005116">
    <property type="entry name" value="Transp-assoc_OB_typ1"/>
</dbReference>
<keyword evidence="1" id="KW-0813">Transport</keyword>
<name>A0A0H5SJE7_HERHM</name>
<dbReference type="InterPro" id="IPR027417">
    <property type="entry name" value="P-loop_NTPase"/>
</dbReference>
<dbReference type="Gene3D" id="3.40.50.300">
    <property type="entry name" value="P-loop containing nucleotide triphosphate hydrolases"/>
    <property type="match status" value="1"/>
</dbReference>
<dbReference type="Proteomes" id="UP000236497">
    <property type="component" value="Unassembled WGS sequence"/>
</dbReference>
<keyword evidence="6" id="KW-1185">Reference proteome</keyword>
<dbReference type="InterPro" id="IPR015855">
    <property type="entry name" value="ABC_transpr_MalK-like"/>
</dbReference>
<dbReference type="EMBL" id="CVTD020000023">
    <property type="protein sequence ID" value="CRZ35215.1"/>
    <property type="molecule type" value="Genomic_DNA"/>
</dbReference>
<dbReference type="InterPro" id="IPR047641">
    <property type="entry name" value="ABC_transpr_MalK/UgpC-like"/>
</dbReference>
<dbReference type="NCBIfam" id="NF008653">
    <property type="entry name" value="PRK11650.1"/>
    <property type="match status" value="1"/>
</dbReference>
<sequence length="371" mass="42077">MASLSLRNVTKQYPNGVVAVKDFNLEIADREFVIFVGPSGCGKSTTLRMIAGLEEITQGEIYIGDKLVNDVEPKDRDIAMVFQNYALYPHMSVYDNMAFGLKLRKVPKDQIDKLVHEAAKILDIEHLLDRKPKALSGGQRQRVAMGRAIVRNPKVFLMDEPLSNLDAKLRVQMRIEISKLHQRLQTTFIYVTHDQTEAMTLGTKIVVMKDGIIQQVDSPQNLYDKPQNLFVAGFMGSPQMNFIESTIVKQENGIYAEFCGNYVKVPEAKAKKLVDSGYVDKKVIMGIRPEDIHDEEMFISNYPDAVIEATVRVYELLGAEVFLYFTLDENIEITARVNPRTSARPNDTLKIAFDMNKAHFFDKDTEMVITN</sequence>
<dbReference type="InterPro" id="IPR040582">
    <property type="entry name" value="OB_MalK-like"/>
</dbReference>
<dbReference type="PROSITE" id="PS00211">
    <property type="entry name" value="ABC_TRANSPORTER_1"/>
    <property type="match status" value="1"/>
</dbReference>
<dbReference type="EC" id="3.6.3.-" evidence="5"/>
<dbReference type="AlphaFoldDB" id="A0A0H5SJE7"/>
<dbReference type="PANTHER" id="PTHR43875">
    <property type="entry name" value="MALTODEXTRIN IMPORT ATP-BINDING PROTEIN MSMX"/>
    <property type="match status" value="1"/>
</dbReference>
<dbReference type="Gene3D" id="2.40.50.140">
    <property type="entry name" value="Nucleic acid-binding proteins"/>
    <property type="match status" value="1"/>
</dbReference>
<dbReference type="CDD" id="cd03301">
    <property type="entry name" value="ABC_MalK_N"/>
    <property type="match status" value="1"/>
</dbReference>
<keyword evidence="2" id="KW-0547">Nucleotide-binding</keyword>
<dbReference type="Gene3D" id="2.40.50.100">
    <property type="match status" value="1"/>
</dbReference>
<dbReference type="InterPro" id="IPR017871">
    <property type="entry name" value="ABC_transporter-like_CS"/>
</dbReference>
<dbReference type="SUPFAM" id="SSF50331">
    <property type="entry name" value="MOP-like"/>
    <property type="match status" value="1"/>
</dbReference>
<keyword evidence="3 5" id="KW-0067">ATP-binding</keyword>
<evidence type="ECO:0000256" key="2">
    <source>
        <dbReference type="ARBA" id="ARBA00022741"/>
    </source>
</evidence>
<accession>A0A0H5SJE7</accession>
<dbReference type="GO" id="GO:0008643">
    <property type="term" value="P:carbohydrate transport"/>
    <property type="evidence" value="ECO:0007669"/>
    <property type="project" value="InterPro"/>
</dbReference>
<dbReference type="PANTHER" id="PTHR43875:SF1">
    <property type="entry name" value="OSMOPROTECTIVE COMPOUNDS UPTAKE ATP-BINDING PROTEIN GGTA"/>
    <property type="match status" value="1"/>
</dbReference>
<protein>
    <submittedName>
        <fullName evidence="5">Maltodextrin import ATP-binding protein MsmX</fullName>
        <ecNumber evidence="5">3.6.3.-</ecNumber>
    </submittedName>
</protein>
<keyword evidence="5" id="KW-0378">Hydrolase</keyword>
<evidence type="ECO:0000259" key="4">
    <source>
        <dbReference type="PROSITE" id="PS50893"/>
    </source>
</evidence>
<dbReference type="Pfam" id="PF00005">
    <property type="entry name" value="ABC_tran"/>
    <property type="match status" value="1"/>
</dbReference>
<gene>
    <name evidence="5" type="primary">msmX</name>
    <name evidence="5" type="ORF">HHT355_2017</name>
</gene>
<dbReference type="InterPro" id="IPR003439">
    <property type="entry name" value="ABC_transporter-like_ATP-bd"/>
</dbReference>
<dbReference type="GO" id="GO:0016887">
    <property type="term" value="F:ATP hydrolysis activity"/>
    <property type="evidence" value="ECO:0007669"/>
    <property type="project" value="InterPro"/>
</dbReference>
<proteinExistence type="predicted"/>
<evidence type="ECO:0000313" key="5">
    <source>
        <dbReference type="EMBL" id="CRZ35215.1"/>
    </source>
</evidence>
<reference evidence="5 6" key="1">
    <citation type="submission" date="2015-06" db="EMBL/GenBank/DDBJ databases">
        <authorList>
            <person name="Wibberg Daniel"/>
        </authorList>
    </citation>
    <scope>NUCLEOTIDE SEQUENCE [LARGE SCALE GENOMIC DNA]</scope>
    <source>
        <strain evidence="5 6">T3/55T</strain>
    </source>
</reference>
<dbReference type="PROSITE" id="PS50893">
    <property type="entry name" value="ABC_TRANSPORTER_2"/>
    <property type="match status" value="1"/>
</dbReference>
<dbReference type="Pfam" id="PF17912">
    <property type="entry name" value="OB_MalK"/>
    <property type="match status" value="1"/>
</dbReference>
<evidence type="ECO:0000313" key="6">
    <source>
        <dbReference type="Proteomes" id="UP000236497"/>
    </source>
</evidence>
<dbReference type="FunFam" id="3.40.50.300:FF:000042">
    <property type="entry name" value="Maltose/maltodextrin ABC transporter, ATP-binding protein"/>
    <property type="match status" value="1"/>
</dbReference>